<dbReference type="Proteomes" id="UP000184148">
    <property type="component" value="Unassembled WGS sequence"/>
</dbReference>
<dbReference type="RefSeq" id="WP_143156996.1">
    <property type="nucleotide sequence ID" value="NZ_FQUY01000003.1"/>
</dbReference>
<dbReference type="InterPro" id="IPR000983">
    <property type="entry name" value="Bac_GSPG_pilin"/>
</dbReference>
<dbReference type="AlphaFoldDB" id="A0A1M4UUZ5"/>
<dbReference type="NCBIfam" id="TIGR02532">
    <property type="entry name" value="IV_pilin_GFxxxE"/>
    <property type="match status" value="1"/>
</dbReference>
<evidence type="ECO:0000256" key="2">
    <source>
        <dbReference type="SAM" id="Phobius"/>
    </source>
</evidence>
<dbReference type="SUPFAM" id="SSF54523">
    <property type="entry name" value="Pili subunits"/>
    <property type="match status" value="1"/>
</dbReference>
<dbReference type="OrthoDB" id="1787073at2"/>
<dbReference type="PROSITE" id="PS00409">
    <property type="entry name" value="PROKAR_NTER_METHYL"/>
    <property type="match status" value="1"/>
</dbReference>
<dbReference type="InterPro" id="IPR013545">
    <property type="entry name" value="T2SS_protein-GspG_C"/>
</dbReference>
<dbReference type="STRING" id="1121429.SAMN02745133_00770"/>
<dbReference type="GO" id="GO:0015627">
    <property type="term" value="C:type II protein secretion system complex"/>
    <property type="evidence" value="ECO:0007669"/>
    <property type="project" value="InterPro"/>
</dbReference>
<dbReference type="Pfam" id="PF08334">
    <property type="entry name" value="T2SSG"/>
    <property type="match status" value="1"/>
</dbReference>
<keyword evidence="2" id="KW-0472">Membrane</keyword>
<dbReference type="Pfam" id="PF07963">
    <property type="entry name" value="N_methyl"/>
    <property type="match status" value="1"/>
</dbReference>
<accession>A0A1M4UUZ5</accession>
<dbReference type="GO" id="GO:0015628">
    <property type="term" value="P:protein secretion by the type II secretion system"/>
    <property type="evidence" value="ECO:0007669"/>
    <property type="project" value="InterPro"/>
</dbReference>
<dbReference type="Gene3D" id="3.30.700.10">
    <property type="entry name" value="Glycoprotein, Type 4 Pilin"/>
    <property type="match status" value="1"/>
</dbReference>
<keyword evidence="2" id="KW-1133">Transmembrane helix</keyword>
<proteinExistence type="predicted"/>
<organism evidence="4 5">
    <name type="scientific">Desulforamulus putei DSM 12395</name>
    <dbReference type="NCBI Taxonomy" id="1121429"/>
    <lineage>
        <taxon>Bacteria</taxon>
        <taxon>Bacillati</taxon>
        <taxon>Bacillota</taxon>
        <taxon>Clostridia</taxon>
        <taxon>Eubacteriales</taxon>
        <taxon>Peptococcaceae</taxon>
        <taxon>Desulforamulus</taxon>
    </lineage>
</organism>
<feature type="domain" description="Type II secretion system protein GspG C-terminal" evidence="3">
    <location>
        <begin position="32"/>
        <end position="122"/>
    </location>
</feature>
<keyword evidence="2" id="KW-0812">Transmembrane</keyword>
<name>A0A1M4UUZ5_9FIRM</name>
<evidence type="ECO:0000313" key="4">
    <source>
        <dbReference type="EMBL" id="SHE60505.1"/>
    </source>
</evidence>
<keyword evidence="5" id="KW-1185">Reference proteome</keyword>
<feature type="transmembrane region" description="Helical" evidence="2">
    <location>
        <begin position="12"/>
        <end position="34"/>
    </location>
</feature>
<dbReference type="EMBL" id="FQUY01000003">
    <property type="protein sequence ID" value="SHE60505.1"/>
    <property type="molecule type" value="Genomic_DNA"/>
</dbReference>
<sequence length="155" mass="17370">MAKLNNNRGFTLIEILVVITMVGILSTILVPQITKQLDKPKKSRAVIEITAMKHVLDMYFAENNVYPTDKAIINALMKENGVLGGKYGEATADDPWGNPYYIKTTANTYIIWSEGPRTDDEEKDDIYTDQNKTDVTVHKDNLQINTATTNSNDNS</sequence>
<dbReference type="PRINTS" id="PR00813">
    <property type="entry name" value="BCTERIALGSPG"/>
</dbReference>
<evidence type="ECO:0000259" key="3">
    <source>
        <dbReference type="Pfam" id="PF08334"/>
    </source>
</evidence>
<dbReference type="InterPro" id="IPR045584">
    <property type="entry name" value="Pilin-like"/>
</dbReference>
<reference evidence="5" key="1">
    <citation type="submission" date="2016-11" db="EMBL/GenBank/DDBJ databases">
        <authorList>
            <person name="Varghese N."/>
            <person name="Submissions S."/>
        </authorList>
    </citation>
    <scope>NUCLEOTIDE SEQUENCE [LARGE SCALE GENOMIC DNA]</scope>
    <source>
        <strain evidence="5">DSM 12395</strain>
    </source>
</reference>
<evidence type="ECO:0000256" key="1">
    <source>
        <dbReference type="ARBA" id="ARBA00022481"/>
    </source>
</evidence>
<gene>
    <name evidence="4" type="ORF">SAMN02745133_00770</name>
</gene>
<dbReference type="InterPro" id="IPR012902">
    <property type="entry name" value="N_methyl_site"/>
</dbReference>
<protein>
    <submittedName>
        <fullName evidence="4">General secretion pathway protein G</fullName>
    </submittedName>
</protein>
<evidence type="ECO:0000313" key="5">
    <source>
        <dbReference type="Proteomes" id="UP000184148"/>
    </source>
</evidence>
<keyword evidence="1" id="KW-0488">Methylation</keyword>